<keyword evidence="2" id="KW-1185">Reference proteome</keyword>
<evidence type="ECO:0000313" key="1">
    <source>
        <dbReference type="EMBL" id="RZC79214.1"/>
    </source>
</evidence>
<organism evidence="1 2">
    <name type="scientific">Papaver somniferum</name>
    <name type="common">Opium poppy</name>
    <dbReference type="NCBI Taxonomy" id="3469"/>
    <lineage>
        <taxon>Eukaryota</taxon>
        <taxon>Viridiplantae</taxon>
        <taxon>Streptophyta</taxon>
        <taxon>Embryophyta</taxon>
        <taxon>Tracheophyta</taxon>
        <taxon>Spermatophyta</taxon>
        <taxon>Magnoliopsida</taxon>
        <taxon>Ranunculales</taxon>
        <taxon>Papaveraceae</taxon>
        <taxon>Papaveroideae</taxon>
        <taxon>Papaver</taxon>
    </lineage>
</organism>
<proteinExistence type="predicted"/>
<gene>
    <name evidence="1" type="ORF">C5167_003903</name>
</gene>
<accession>A0A4Y7L0X8</accession>
<dbReference type="Proteomes" id="UP000316621">
    <property type="component" value="Chromosome 9"/>
</dbReference>
<evidence type="ECO:0000313" key="2">
    <source>
        <dbReference type="Proteomes" id="UP000316621"/>
    </source>
</evidence>
<reference evidence="1 2" key="1">
    <citation type="journal article" date="2018" name="Science">
        <title>The opium poppy genome and morphinan production.</title>
        <authorList>
            <person name="Guo L."/>
            <person name="Winzer T."/>
            <person name="Yang X."/>
            <person name="Li Y."/>
            <person name="Ning Z."/>
            <person name="He Z."/>
            <person name="Teodor R."/>
            <person name="Lu Y."/>
            <person name="Bowser T.A."/>
            <person name="Graham I.A."/>
            <person name="Ye K."/>
        </authorList>
    </citation>
    <scope>NUCLEOTIDE SEQUENCE [LARGE SCALE GENOMIC DNA]</scope>
    <source>
        <strain evidence="2">cv. HN1</strain>
        <tissue evidence="1">Leaves</tissue>
    </source>
</reference>
<sequence length="37" mass="4148">MLAFGGCTHGLSSDEADELTLIRENTPLSCRLFHRKK</sequence>
<dbReference type="AlphaFoldDB" id="A0A4Y7L0X8"/>
<protein>
    <submittedName>
        <fullName evidence="1">Uncharacterized protein</fullName>
    </submittedName>
</protein>
<dbReference type="EMBL" id="CM010723">
    <property type="protein sequence ID" value="RZC79214.1"/>
    <property type="molecule type" value="Genomic_DNA"/>
</dbReference>
<name>A0A4Y7L0X8_PAPSO</name>
<dbReference type="Gramene" id="RZC79214">
    <property type="protein sequence ID" value="RZC79214"/>
    <property type="gene ID" value="C5167_003903"/>
</dbReference>